<comment type="caution">
    <text evidence="2">The sequence shown here is derived from an EMBL/GenBank/DDBJ whole genome shotgun (WGS) entry which is preliminary data.</text>
</comment>
<keyword evidence="1" id="KW-0472">Membrane</keyword>
<reference evidence="2 3" key="1">
    <citation type="submission" date="2023-09" db="EMBL/GenBank/DDBJ databases">
        <authorList>
            <person name="Rey-Velasco X."/>
        </authorList>
    </citation>
    <scope>NUCLEOTIDE SEQUENCE [LARGE SCALE GENOMIC DNA]</scope>
    <source>
        <strain evidence="2 3">F297</strain>
    </source>
</reference>
<sequence>MADRKNHSFTSNFNLRRFFYHICLFIIPVIGIYTTLELTLRSVPFEPKVKYEYYLKNNKKIEILALGASQTERSINPEYLDKVGLNLANSSQGIYANLELFKFFEPRLPNLKLVILGLPYNSIQRGPDFTMMEVHHYNLIFYGVNTFGRSIKPQDYLLLHTNPDFFSTRLMNFLKDESPIKLNQQGFDTNKVYGSYQAVDFKINRINREDIYIENFRNKQALQKNKNILKNFLSYCKDQQIKVLFYSPPSHSLYNALRDKRMIRERDNLIKDLKKEFPSIEFFNEEKNEAFTARYFYNANHLNPKGARKATLRLNEFIRENYNFR</sequence>
<dbReference type="RefSeq" id="WP_311485650.1">
    <property type="nucleotide sequence ID" value="NZ_JAVRHP010000128.1"/>
</dbReference>
<gene>
    <name evidence="2" type="ORF">RM529_15435</name>
</gene>
<accession>A0ABU3CYV5</accession>
<evidence type="ECO:0008006" key="4">
    <source>
        <dbReference type="Google" id="ProtNLM"/>
    </source>
</evidence>
<evidence type="ECO:0000256" key="1">
    <source>
        <dbReference type="SAM" id="Phobius"/>
    </source>
</evidence>
<name>A0ABU3CYV5_9FLAO</name>
<organism evidence="2 3">
    <name type="scientific">Autumnicola edwardsiae</name>
    <dbReference type="NCBI Taxonomy" id="3075594"/>
    <lineage>
        <taxon>Bacteria</taxon>
        <taxon>Pseudomonadati</taxon>
        <taxon>Bacteroidota</taxon>
        <taxon>Flavobacteriia</taxon>
        <taxon>Flavobacteriales</taxon>
        <taxon>Flavobacteriaceae</taxon>
        <taxon>Autumnicola</taxon>
    </lineage>
</organism>
<dbReference type="Proteomes" id="UP001248819">
    <property type="component" value="Unassembled WGS sequence"/>
</dbReference>
<evidence type="ECO:0000313" key="3">
    <source>
        <dbReference type="Proteomes" id="UP001248819"/>
    </source>
</evidence>
<feature type="transmembrane region" description="Helical" evidence="1">
    <location>
        <begin position="18"/>
        <end position="40"/>
    </location>
</feature>
<proteinExistence type="predicted"/>
<dbReference type="SUPFAM" id="SSF52266">
    <property type="entry name" value="SGNH hydrolase"/>
    <property type="match status" value="1"/>
</dbReference>
<keyword evidence="1" id="KW-0812">Transmembrane</keyword>
<keyword evidence="3" id="KW-1185">Reference proteome</keyword>
<keyword evidence="1" id="KW-1133">Transmembrane helix</keyword>
<dbReference type="EMBL" id="JAVRHP010000128">
    <property type="protein sequence ID" value="MDT0651548.1"/>
    <property type="molecule type" value="Genomic_DNA"/>
</dbReference>
<protein>
    <recommendedName>
        <fullName evidence="4">SGNH hydrolase-type esterase domain-containing protein</fullName>
    </recommendedName>
</protein>
<evidence type="ECO:0000313" key="2">
    <source>
        <dbReference type="EMBL" id="MDT0651548.1"/>
    </source>
</evidence>